<sequence length="47" mass="5493">MNVSYDIFVQQIQRLDYQINYCTGLSIGAFVLSLICVLILLIRDNRR</sequence>
<gene>
    <name evidence="2" type="ORF">S01H4_28175</name>
</gene>
<dbReference type="EMBL" id="BART01013938">
    <property type="protein sequence ID" value="GAG82940.1"/>
    <property type="molecule type" value="Genomic_DNA"/>
</dbReference>
<feature type="transmembrane region" description="Helical" evidence="1">
    <location>
        <begin position="18"/>
        <end position="42"/>
    </location>
</feature>
<reference evidence="2" key="1">
    <citation type="journal article" date="2014" name="Front. Microbiol.">
        <title>High frequency of phylogenetically diverse reductive dehalogenase-homologous genes in deep subseafloor sedimentary metagenomes.</title>
        <authorList>
            <person name="Kawai M."/>
            <person name="Futagami T."/>
            <person name="Toyoda A."/>
            <person name="Takaki Y."/>
            <person name="Nishi S."/>
            <person name="Hori S."/>
            <person name="Arai W."/>
            <person name="Tsubouchi T."/>
            <person name="Morono Y."/>
            <person name="Uchiyama I."/>
            <person name="Ito T."/>
            <person name="Fujiyama A."/>
            <person name="Inagaki F."/>
            <person name="Takami H."/>
        </authorList>
    </citation>
    <scope>NUCLEOTIDE SEQUENCE</scope>
    <source>
        <strain evidence="2">Expedition CK06-06</strain>
    </source>
</reference>
<comment type="caution">
    <text evidence="2">The sequence shown here is derived from an EMBL/GenBank/DDBJ whole genome shotgun (WGS) entry which is preliminary data.</text>
</comment>
<name>X1AK77_9ZZZZ</name>
<protein>
    <submittedName>
        <fullName evidence="2">Uncharacterized protein</fullName>
    </submittedName>
</protein>
<keyword evidence="1" id="KW-0812">Transmembrane</keyword>
<organism evidence="2">
    <name type="scientific">marine sediment metagenome</name>
    <dbReference type="NCBI Taxonomy" id="412755"/>
    <lineage>
        <taxon>unclassified sequences</taxon>
        <taxon>metagenomes</taxon>
        <taxon>ecological metagenomes</taxon>
    </lineage>
</organism>
<keyword evidence="1" id="KW-0472">Membrane</keyword>
<evidence type="ECO:0000256" key="1">
    <source>
        <dbReference type="SAM" id="Phobius"/>
    </source>
</evidence>
<dbReference type="AlphaFoldDB" id="X1AK77"/>
<keyword evidence="1" id="KW-1133">Transmembrane helix</keyword>
<proteinExistence type="predicted"/>
<accession>X1AK77</accession>
<evidence type="ECO:0000313" key="2">
    <source>
        <dbReference type="EMBL" id="GAG82940.1"/>
    </source>
</evidence>